<comment type="caution">
    <text evidence="1">The sequence shown here is derived from an EMBL/GenBank/DDBJ whole genome shotgun (WGS) entry which is preliminary data.</text>
</comment>
<reference evidence="1 2" key="1">
    <citation type="journal article" date="2021" name="Hortic Res">
        <title>High-quality reference genome and annotation aids understanding of berry development for evergreen blueberry (Vaccinium darrowii).</title>
        <authorList>
            <person name="Yu J."/>
            <person name="Hulse-Kemp A.M."/>
            <person name="Babiker E."/>
            <person name="Staton M."/>
        </authorList>
    </citation>
    <scope>NUCLEOTIDE SEQUENCE [LARGE SCALE GENOMIC DNA]</scope>
    <source>
        <strain evidence="2">cv. NJ 8807/NJ 8810</strain>
        <tissue evidence="1">Young leaf</tissue>
    </source>
</reference>
<dbReference type="Proteomes" id="UP000828048">
    <property type="component" value="Chromosome 4"/>
</dbReference>
<evidence type="ECO:0000313" key="2">
    <source>
        <dbReference type="Proteomes" id="UP000828048"/>
    </source>
</evidence>
<organism evidence="1 2">
    <name type="scientific">Vaccinium darrowii</name>
    <dbReference type="NCBI Taxonomy" id="229202"/>
    <lineage>
        <taxon>Eukaryota</taxon>
        <taxon>Viridiplantae</taxon>
        <taxon>Streptophyta</taxon>
        <taxon>Embryophyta</taxon>
        <taxon>Tracheophyta</taxon>
        <taxon>Spermatophyta</taxon>
        <taxon>Magnoliopsida</taxon>
        <taxon>eudicotyledons</taxon>
        <taxon>Gunneridae</taxon>
        <taxon>Pentapetalae</taxon>
        <taxon>asterids</taxon>
        <taxon>Ericales</taxon>
        <taxon>Ericaceae</taxon>
        <taxon>Vaccinioideae</taxon>
        <taxon>Vaccinieae</taxon>
        <taxon>Vaccinium</taxon>
    </lineage>
</organism>
<evidence type="ECO:0000313" key="1">
    <source>
        <dbReference type="EMBL" id="KAH7861827.1"/>
    </source>
</evidence>
<proteinExistence type="predicted"/>
<name>A0ACB7Z8S7_9ERIC</name>
<protein>
    <submittedName>
        <fullName evidence="1">Uncharacterized protein</fullName>
    </submittedName>
</protein>
<keyword evidence="2" id="KW-1185">Reference proteome</keyword>
<sequence>MENAAEDPKSLTAFQRREGMTQTKLEQLGNASYESLASLRRVRRPEPHRRTQRKRRVVVKVSKEVMSSEGEDDKAEVDTKIMALQRIVPGGESLGIENLFEETAGYIQALQGQLRAMRVITSFFEGLEGEKRKLGG</sequence>
<gene>
    <name evidence="1" type="ORF">Vadar_031375</name>
</gene>
<accession>A0ACB7Z8S7</accession>
<dbReference type="EMBL" id="CM037154">
    <property type="protein sequence ID" value="KAH7861827.1"/>
    <property type="molecule type" value="Genomic_DNA"/>
</dbReference>